<dbReference type="AlphaFoldDB" id="A0A4Q9MBJ2"/>
<evidence type="ECO:0000256" key="2">
    <source>
        <dbReference type="ARBA" id="ARBA00006150"/>
    </source>
</evidence>
<evidence type="ECO:0000256" key="7">
    <source>
        <dbReference type="ARBA" id="ARBA00022801"/>
    </source>
</evidence>
<keyword evidence="11 14" id="KW-0472">Membrane</keyword>
<evidence type="ECO:0000256" key="3">
    <source>
        <dbReference type="ARBA" id="ARBA00022438"/>
    </source>
</evidence>
<feature type="transmembrane region" description="Helical" evidence="14">
    <location>
        <begin position="90"/>
        <end position="110"/>
    </location>
</feature>
<feature type="domain" description="Peptidase S9 prolyl oligopeptidase catalytic" evidence="15">
    <location>
        <begin position="683"/>
        <end position="883"/>
    </location>
</feature>
<evidence type="ECO:0000256" key="13">
    <source>
        <dbReference type="SAM" id="MobiDB-lite"/>
    </source>
</evidence>
<evidence type="ECO:0000256" key="9">
    <source>
        <dbReference type="ARBA" id="ARBA00022968"/>
    </source>
</evidence>
<reference evidence="17" key="1">
    <citation type="submission" date="2019-01" db="EMBL/GenBank/DDBJ databases">
        <title>Draft genome sequences of three monokaryotic isolates of the white-rot basidiomycete fungus Dichomitus squalens.</title>
        <authorList>
            <consortium name="DOE Joint Genome Institute"/>
            <person name="Lopez S.C."/>
            <person name="Andreopoulos B."/>
            <person name="Pangilinan J."/>
            <person name="Lipzen A."/>
            <person name="Riley R."/>
            <person name="Ahrendt S."/>
            <person name="Ng V."/>
            <person name="Barry K."/>
            <person name="Daum C."/>
            <person name="Grigoriev I.V."/>
            <person name="Hilden K.S."/>
            <person name="Makela M.R."/>
            <person name="de Vries R.P."/>
        </authorList>
    </citation>
    <scope>NUCLEOTIDE SEQUENCE [LARGE SCALE GENOMIC DNA]</scope>
    <source>
        <strain evidence="17">OM18370.1</strain>
    </source>
</reference>
<keyword evidence="4" id="KW-0926">Vacuole</keyword>
<evidence type="ECO:0000256" key="8">
    <source>
        <dbReference type="ARBA" id="ARBA00022825"/>
    </source>
</evidence>
<dbReference type="InterPro" id="IPR050278">
    <property type="entry name" value="Serine_Prot_S9B/DPPIV"/>
</dbReference>
<dbReference type="PANTHER" id="PTHR11731">
    <property type="entry name" value="PROTEASE FAMILY S9B,C DIPEPTIDYL-PEPTIDASE IV-RELATED"/>
    <property type="match status" value="1"/>
</dbReference>
<keyword evidence="6 14" id="KW-0812">Transmembrane</keyword>
<evidence type="ECO:0000256" key="10">
    <source>
        <dbReference type="ARBA" id="ARBA00022989"/>
    </source>
</evidence>
<keyword evidence="9" id="KW-0735">Signal-anchor</keyword>
<keyword evidence="3 17" id="KW-0031">Aminopeptidase</keyword>
<dbReference type="PROSITE" id="PS00708">
    <property type="entry name" value="PRO_ENDOPEP_SER"/>
    <property type="match status" value="1"/>
</dbReference>
<evidence type="ECO:0000256" key="11">
    <source>
        <dbReference type="ARBA" id="ARBA00023136"/>
    </source>
</evidence>
<evidence type="ECO:0000256" key="12">
    <source>
        <dbReference type="ARBA" id="ARBA00023180"/>
    </source>
</evidence>
<comment type="subcellular location">
    <subcellularLocation>
        <location evidence="1">Vacuole membrane</location>
        <topology evidence="1">Single-pass type II membrane protein</topology>
    </subcellularLocation>
</comment>
<dbReference type="FunFam" id="3.40.50.1820:FF:000003">
    <property type="entry name" value="Dipeptidyl peptidase 4"/>
    <property type="match status" value="1"/>
</dbReference>
<gene>
    <name evidence="17" type="ORF">BD311DRAFT_810963</name>
</gene>
<keyword evidence="8" id="KW-0720">Serine protease</keyword>
<dbReference type="EMBL" id="ML143514">
    <property type="protein sequence ID" value="TBU23126.1"/>
    <property type="molecule type" value="Genomic_DNA"/>
</dbReference>
<dbReference type="SUPFAM" id="SSF82171">
    <property type="entry name" value="DPP6 N-terminal domain-like"/>
    <property type="match status" value="1"/>
</dbReference>
<dbReference type="SUPFAM" id="SSF53474">
    <property type="entry name" value="alpha/beta-Hydrolases"/>
    <property type="match status" value="1"/>
</dbReference>
<dbReference type="GO" id="GO:0006508">
    <property type="term" value="P:proteolysis"/>
    <property type="evidence" value="ECO:0007669"/>
    <property type="project" value="UniProtKB-KW"/>
</dbReference>
<feature type="domain" description="Dipeptidylpeptidase IV N-terminal" evidence="16">
    <location>
        <begin position="197"/>
        <end position="598"/>
    </location>
</feature>
<keyword evidence="12" id="KW-0325">Glycoprotein</keyword>
<dbReference type="InterPro" id="IPR002469">
    <property type="entry name" value="Peptidase_S9B_N"/>
</dbReference>
<dbReference type="OrthoDB" id="16520at2759"/>
<dbReference type="GO" id="GO:0005886">
    <property type="term" value="C:plasma membrane"/>
    <property type="evidence" value="ECO:0007669"/>
    <property type="project" value="TreeGrafter"/>
</dbReference>
<evidence type="ECO:0000256" key="6">
    <source>
        <dbReference type="ARBA" id="ARBA00022692"/>
    </source>
</evidence>
<evidence type="ECO:0000259" key="16">
    <source>
        <dbReference type="Pfam" id="PF00930"/>
    </source>
</evidence>
<organism evidence="17">
    <name type="scientific">Dichomitus squalens</name>
    <dbReference type="NCBI Taxonomy" id="114155"/>
    <lineage>
        <taxon>Eukaryota</taxon>
        <taxon>Fungi</taxon>
        <taxon>Dikarya</taxon>
        <taxon>Basidiomycota</taxon>
        <taxon>Agaricomycotina</taxon>
        <taxon>Agaricomycetes</taxon>
        <taxon>Polyporales</taxon>
        <taxon>Polyporaceae</taxon>
        <taxon>Dichomitus</taxon>
    </lineage>
</organism>
<name>A0A4Q9MBJ2_9APHY</name>
<dbReference type="GO" id="GO:0008239">
    <property type="term" value="F:dipeptidyl-peptidase activity"/>
    <property type="evidence" value="ECO:0007669"/>
    <property type="project" value="TreeGrafter"/>
</dbReference>
<sequence>MPSTYEPLGQDAPDDAFRAESSSRPAVSAAYLPKPETYYGDGPFDPPSSDDESDILLEKGAPRSPSLIEEDGDLVVGSSSRKTRPASLKYLIISLVSLVSLAVLIGIFAARSYTGTAFRIQGVQHLTMDHIFNGTFSAHRKDIHWVPEAGDGVYAVVEGSSISLHDLKTNTTQELVSLFDIKDEHGIPLSWAEWKLSKDMKYLLVKADYQKQWRHSSFGNYYVHEFANKVTRPLFPPSRPPVTAYATWSPTGDSIAFVALNDLYVVPSPFDDPVRVTTSGNASLFHGVPDWVYEEEVFSSDYALWWAPDSSKLAFLAFDETAVDEYTFPVYNPTEDSHTVVPYPGHVVMKYPKPGYANPLVSVHVFRLDSYLASVRQVGGSGNVNTTEFAKQATLELDWDGRQARDNSVIAEVAWVSGSALLVKEVNRAAEDGHVVYFDLGQESAIGVPVRKLGKEGEQGDDGWIDASQAIYPIEAAVSQDGAPAYLDVVPTPEGYNHIALFSPANSSTPQFLTYGEWEVTSGILAVDNNRSLVYFQAANPSSTQRHVYSVPLPKGRDAERIAPSSLTDVSSPGYYDASFSPGGAFYLLSYRGPHPPWQRVIHVGDHTFDYVVSENPQLNDTLATYELPIVTHTTIDSDGYELNVLELRPARMDDSGRTKYPVLFRVYGGPFSQMVDVGFRHDWHDYVVSELQYIVVIVDGRGTGWKGRGLRNPVKNQLGKWETRDQINAAKVWAAKEYVDTKRIGIWGWSYGGFMSSKVVEADAGVHSLAIAVAPVTSWRLYDSIYTERYMNLPAVNPDGYVTASISNVTGFHNIDFLLMHGSGDDNVHYANSAHLLDMFTAEKVRNFRFRMFTDSDHSIYRRGANRELYEQMTEFLLEKWGKGGKRRAW</sequence>
<dbReference type="GO" id="GO:0005774">
    <property type="term" value="C:vacuolar membrane"/>
    <property type="evidence" value="ECO:0007669"/>
    <property type="project" value="UniProtKB-SubCell"/>
</dbReference>
<proteinExistence type="inferred from homology"/>
<evidence type="ECO:0000256" key="14">
    <source>
        <dbReference type="SAM" id="Phobius"/>
    </source>
</evidence>
<dbReference type="Gene3D" id="3.40.50.1820">
    <property type="entry name" value="alpha/beta hydrolase"/>
    <property type="match status" value="1"/>
</dbReference>
<feature type="region of interest" description="Disordered" evidence="13">
    <location>
        <begin position="1"/>
        <end position="72"/>
    </location>
</feature>
<dbReference type="InterPro" id="IPR029058">
    <property type="entry name" value="AB_hydrolase_fold"/>
</dbReference>
<evidence type="ECO:0000256" key="5">
    <source>
        <dbReference type="ARBA" id="ARBA00022670"/>
    </source>
</evidence>
<accession>A0A4Q9MBJ2</accession>
<dbReference type="Pfam" id="PF00930">
    <property type="entry name" value="DPPIV_N"/>
    <property type="match status" value="1"/>
</dbReference>
<evidence type="ECO:0000313" key="17">
    <source>
        <dbReference type="EMBL" id="TBU23126.1"/>
    </source>
</evidence>
<keyword evidence="7" id="KW-0378">Hydrolase</keyword>
<evidence type="ECO:0000256" key="1">
    <source>
        <dbReference type="ARBA" id="ARBA00004576"/>
    </source>
</evidence>
<protein>
    <submittedName>
        <fullName evidence="17">Dipeptidyl aminopeptidase</fullName>
    </submittedName>
</protein>
<evidence type="ECO:0000259" key="15">
    <source>
        <dbReference type="Pfam" id="PF00326"/>
    </source>
</evidence>
<evidence type="ECO:0000256" key="4">
    <source>
        <dbReference type="ARBA" id="ARBA00022554"/>
    </source>
</evidence>
<keyword evidence="10 14" id="KW-1133">Transmembrane helix</keyword>
<dbReference type="Pfam" id="PF00326">
    <property type="entry name" value="Peptidase_S9"/>
    <property type="match status" value="1"/>
</dbReference>
<dbReference type="Gene3D" id="2.140.10.30">
    <property type="entry name" value="Dipeptidylpeptidase IV, N-terminal domain"/>
    <property type="match status" value="1"/>
</dbReference>
<dbReference type="GO" id="GO:0004252">
    <property type="term" value="F:serine-type endopeptidase activity"/>
    <property type="evidence" value="ECO:0007669"/>
    <property type="project" value="InterPro"/>
</dbReference>
<comment type="similarity">
    <text evidence="2">Belongs to the peptidase S9B family.</text>
</comment>
<keyword evidence="5" id="KW-0645">Protease</keyword>
<dbReference type="InterPro" id="IPR002471">
    <property type="entry name" value="Pept_S9_AS"/>
</dbReference>
<dbReference type="InterPro" id="IPR001375">
    <property type="entry name" value="Peptidase_S9_cat"/>
</dbReference>
<dbReference type="PANTHER" id="PTHR11731:SF200">
    <property type="entry name" value="DIPEPTIDYL PEPTIDASE 10, ISOFORM B"/>
    <property type="match status" value="1"/>
</dbReference>
<dbReference type="Proteomes" id="UP000292957">
    <property type="component" value="Unassembled WGS sequence"/>
</dbReference>
<dbReference type="GO" id="GO:0004177">
    <property type="term" value="F:aminopeptidase activity"/>
    <property type="evidence" value="ECO:0007669"/>
    <property type="project" value="UniProtKB-KW"/>
</dbReference>